<dbReference type="InterPro" id="IPR036865">
    <property type="entry name" value="CRAL-TRIO_dom_sf"/>
</dbReference>
<feature type="domain" description="CRAL-TRIO" evidence="1">
    <location>
        <begin position="89"/>
        <end position="258"/>
    </location>
</feature>
<gene>
    <name evidence="2" type="ORF">CLUMA_CG000457</name>
</gene>
<dbReference type="SMART" id="SM00516">
    <property type="entry name" value="SEC14"/>
    <property type="match status" value="1"/>
</dbReference>
<dbReference type="SUPFAM" id="SSF52087">
    <property type="entry name" value="CRAL/TRIO domain"/>
    <property type="match status" value="1"/>
</dbReference>
<keyword evidence="3" id="KW-1185">Reference proteome</keyword>
<name>A0A1J1HGT4_9DIPT</name>
<dbReference type="Gene3D" id="1.10.8.20">
    <property type="entry name" value="N-terminal domain of phosphatidylinositol transfer protein sec14p"/>
    <property type="match status" value="1"/>
</dbReference>
<dbReference type="AlphaFoldDB" id="A0A1J1HGT4"/>
<dbReference type="GO" id="GO:1902936">
    <property type="term" value="F:phosphatidylinositol bisphosphate binding"/>
    <property type="evidence" value="ECO:0007669"/>
    <property type="project" value="TreeGrafter"/>
</dbReference>
<accession>A0A1J1HGT4</accession>
<evidence type="ECO:0000259" key="1">
    <source>
        <dbReference type="PROSITE" id="PS50191"/>
    </source>
</evidence>
<proteinExistence type="predicted"/>
<dbReference type="Gene3D" id="3.40.525.10">
    <property type="entry name" value="CRAL-TRIO lipid binding domain"/>
    <property type="match status" value="1"/>
</dbReference>
<evidence type="ECO:0000313" key="2">
    <source>
        <dbReference type="EMBL" id="CRK86620.1"/>
    </source>
</evidence>
<dbReference type="Gene3D" id="1.20.5.1200">
    <property type="entry name" value="Alpha-tocopherol transfer"/>
    <property type="match status" value="1"/>
</dbReference>
<dbReference type="PANTHER" id="PTHR10174:SF216">
    <property type="entry name" value="CRAL-TRIO DOMAIN-CONTAINING PROTEIN-RELATED"/>
    <property type="match status" value="1"/>
</dbReference>
<dbReference type="SMART" id="SM01100">
    <property type="entry name" value="CRAL_TRIO_N"/>
    <property type="match status" value="1"/>
</dbReference>
<dbReference type="EMBL" id="CVRI01000002">
    <property type="protein sequence ID" value="CRK86620.1"/>
    <property type="molecule type" value="Genomic_DNA"/>
</dbReference>
<dbReference type="Pfam" id="PF00650">
    <property type="entry name" value="CRAL_TRIO"/>
    <property type="match status" value="1"/>
</dbReference>
<dbReference type="InterPro" id="IPR001251">
    <property type="entry name" value="CRAL-TRIO_dom"/>
</dbReference>
<dbReference type="PROSITE" id="PS50191">
    <property type="entry name" value="CRAL_TRIO"/>
    <property type="match status" value="1"/>
</dbReference>
<dbReference type="InterPro" id="IPR011074">
    <property type="entry name" value="CRAL/TRIO_N_dom"/>
</dbReference>
<dbReference type="SUPFAM" id="SSF46938">
    <property type="entry name" value="CRAL/TRIO N-terminal domain"/>
    <property type="match status" value="1"/>
</dbReference>
<dbReference type="OrthoDB" id="6682367at2759"/>
<dbReference type="CDD" id="cd00170">
    <property type="entry name" value="SEC14"/>
    <property type="match status" value="1"/>
</dbReference>
<dbReference type="PANTHER" id="PTHR10174">
    <property type="entry name" value="ALPHA-TOCOPHEROL TRANSFER PROTEIN-RELATED"/>
    <property type="match status" value="1"/>
</dbReference>
<protein>
    <submittedName>
        <fullName evidence="2">CLUMA_CG000457, isoform A</fullName>
    </submittedName>
</protein>
<dbReference type="InterPro" id="IPR036273">
    <property type="entry name" value="CRAL/TRIO_N_dom_sf"/>
</dbReference>
<sequence>MSTLPLRPLSGQLQKVAREQLFEDPANIQENLNAFREWIKKSPHLKSRNDDQFLVSFLRGCKYSLERAKQKLDMYYTLRTHIPELFADRDPTSEKNQTVIKLGAALPLPITDSPDSPRLMLMRPGAFDATKFTMQDVMKISTMVMDISMQEDDNMTVAGQIGIVDLANVTLAHLIQMQPAFIKKMTMMWQDGLPIRQKGVHYINTPKSFEQVFNIIKSFMNEKMRSRVYVHSSLDSLYKVVPRRLMPSEYEGEAGSLQSLVEKWEKKLHSYRDYFVEDIKFGVDEKKRPGRPKNPDSLFGIDGTFRQLQFD</sequence>
<dbReference type="PRINTS" id="PR00180">
    <property type="entry name" value="CRETINALDHBP"/>
</dbReference>
<dbReference type="Proteomes" id="UP000183832">
    <property type="component" value="Unassembled WGS sequence"/>
</dbReference>
<reference evidence="2 3" key="1">
    <citation type="submission" date="2015-04" db="EMBL/GenBank/DDBJ databases">
        <authorList>
            <person name="Syromyatnikov M.Y."/>
            <person name="Popov V.N."/>
        </authorList>
    </citation>
    <scope>NUCLEOTIDE SEQUENCE [LARGE SCALE GENOMIC DNA]</scope>
</reference>
<organism evidence="2 3">
    <name type="scientific">Clunio marinus</name>
    <dbReference type="NCBI Taxonomy" id="568069"/>
    <lineage>
        <taxon>Eukaryota</taxon>
        <taxon>Metazoa</taxon>
        <taxon>Ecdysozoa</taxon>
        <taxon>Arthropoda</taxon>
        <taxon>Hexapoda</taxon>
        <taxon>Insecta</taxon>
        <taxon>Pterygota</taxon>
        <taxon>Neoptera</taxon>
        <taxon>Endopterygota</taxon>
        <taxon>Diptera</taxon>
        <taxon>Nematocera</taxon>
        <taxon>Chironomoidea</taxon>
        <taxon>Chironomidae</taxon>
        <taxon>Clunio</taxon>
    </lineage>
</organism>
<dbReference type="GO" id="GO:0016020">
    <property type="term" value="C:membrane"/>
    <property type="evidence" value="ECO:0007669"/>
    <property type="project" value="TreeGrafter"/>
</dbReference>
<dbReference type="STRING" id="568069.A0A1J1HGT4"/>
<evidence type="ECO:0000313" key="3">
    <source>
        <dbReference type="Proteomes" id="UP000183832"/>
    </source>
</evidence>